<dbReference type="AlphaFoldDB" id="A0A8D9HS47"/>
<name>A0A8D9HS47_BRACM</name>
<evidence type="ECO:0000256" key="1">
    <source>
        <dbReference type="SAM" id="SignalP"/>
    </source>
</evidence>
<evidence type="ECO:0008006" key="4">
    <source>
        <dbReference type="Google" id="ProtNLM"/>
    </source>
</evidence>
<feature type="chain" id="PRO_5034347154" description="Prolamin-like domain-containing protein" evidence="1">
    <location>
        <begin position="28"/>
        <end position="121"/>
    </location>
</feature>
<evidence type="ECO:0000313" key="3">
    <source>
        <dbReference type="Proteomes" id="UP000694005"/>
    </source>
</evidence>
<dbReference type="Proteomes" id="UP000694005">
    <property type="component" value="Chromosome A07"/>
</dbReference>
<reference evidence="2 3" key="1">
    <citation type="submission" date="2021-07" db="EMBL/GenBank/DDBJ databases">
        <authorList>
            <consortium name="Genoscope - CEA"/>
            <person name="William W."/>
        </authorList>
    </citation>
    <scope>NUCLEOTIDE SEQUENCE [LARGE SCALE GENOMIC DNA]</scope>
</reference>
<dbReference type="Gramene" id="A07p44600.2_BraZ1">
    <property type="protein sequence ID" value="A07p44600.2_BraZ1.CDS"/>
    <property type="gene ID" value="A07g44600.2_BraZ1"/>
</dbReference>
<feature type="signal peptide" evidence="1">
    <location>
        <begin position="1"/>
        <end position="27"/>
    </location>
</feature>
<dbReference type="EMBL" id="LS974623">
    <property type="protein sequence ID" value="CAG7904816.1"/>
    <property type="molecule type" value="Genomic_DNA"/>
</dbReference>
<organism evidence="2 3">
    <name type="scientific">Brassica campestris</name>
    <name type="common">Field mustard</name>
    <dbReference type="NCBI Taxonomy" id="3711"/>
    <lineage>
        <taxon>Eukaryota</taxon>
        <taxon>Viridiplantae</taxon>
        <taxon>Streptophyta</taxon>
        <taxon>Embryophyta</taxon>
        <taxon>Tracheophyta</taxon>
        <taxon>Spermatophyta</taxon>
        <taxon>Magnoliopsida</taxon>
        <taxon>eudicotyledons</taxon>
        <taxon>Gunneridae</taxon>
        <taxon>Pentapetalae</taxon>
        <taxon>rosids</taxon>
        <taxon>malvids</taxon>
        <taxon>Brassicales</taxon>
        <taxon>Brassicaceae</taxon>
        <taxon>Brassiceae</taxon>
        <taxon>Brassica</taxon>
    </lineage>
</organism>
<sequence length="121" mass="13136">MKIIPLILIFTIIVLTSFPVSIKVAEADPVPPACKGKGPCIMNIITGAPAPKGCCMQYKQNNAQACLQSITNSKDIEINKQFVGASGYLQKDRHGLMHTIFSLEEKDQDSRGHVYSFGIAA</sequence>
<gene>
    <name evidence="2" type="ORF">BRAPAZ1V2_A07P44600.2</name>
</gene>
<proteinExistence type="predicted"/>
<accession>A0A8D9HS47</accession>
<keyword evidence="1" id="KW-0732">Signal</keyword>
<protein>
    <recommendedName>
        <fullName evidence="4">Prolamin-like domain-containing protein</fullName>
    </recommendedName>
</protein>
<evidence type="ECO:0000313" key="2">
    <source>
        <dbReference type="EMBL" id="CAG7904816.1"/>
    </source>
</evidence>